<dbReference type="EMBL" id="ML994621">
    <property type="protein sequence ID" value="KAF2189223.1"/>
    <property type="molecule type" value="Genomic_DNA"/>
</dbReference>
<dbReference type="Proteomes" id="UP000800200">
    <property type="component" value="Unassembled WGS sequence"/>
</dbReference>
<dbReference type="AlphaFoldDB" id="A0A6A6EDC7"/>
<protein>
    <submittedName>
        <fullName evidence="1">Uncharacterized protein</fullName>
    </submittedName>
</protein>
<keyword evidence="2" id="KW-1185">Reference proteome</keyword>
<organism evidence="1 2">
    <name type="scientific">Zopfia rhizophila CBS 207.26</name>
    <dbReference type="NCBI Taxonomy" id="1314779"/>
    <lineage>
        <taxon>Eukaryota</taxon>
        <taxon>Fungi</taxon>
        <taxon>Dikarya</taxon>
        <taxon>Ascomycota</taxon>
        <taxon>Pezizomycotina</taxon>
        <taxon>Dothideomycetes</taxon>
        <taxon>Dothideomycetes incertae sedis</taxon>
        <taxon>Zopfiaceae</taxon>
        <taxon>Zopfia</taxon>
    </lineage>
</organism>
<proteinExistence type="predicted"/>
<name>A0A6A6EDC7_9PEZI</name>
<reference evidence="1" key="1">
    <citation type="journal article" date="2020" name="Stud. Mycol.">
        <title>101 Dothideomycetes genomes: a test case for predicting lifestyles and emergence of pathogens.</title>
        <authorList>
            <person name="Haridas S."/>
            <person name="Albert R."/>
            <person name="Binder M."/>
            <person name="Bloem J."/>
            <person name="Labutti K."/>
            <person name="Salamov A."/>
            <person name="Andreopoulos B."/>
            <person name="Baker S."/>
            <person name="Barry K."/>
            <person name="Bills G."/>
            <person name="Bluhm B."/>
            <person name="Cannon C."/>
            <person name="Castanera R."/>
            <person name="Culley D."/>
            <person name="Daum C."/>
            <person name="Ezra D."/>
            <person name="Gonzalez J."/>
            <person name="Henrissat B."/>
            <person name="Kuo A."/>
            <person name="Liang C."/>
            <person name="Lipzen A."/>
            <person name="Lutzoni F."/>
            <person name="Magnuson J."/>
            <person name="Mondo S."/>
            <person name="Nolan M."/>
            <person name="Ohm R."/>
            <person name="Pangilinan J."/>
            <person name="Park H.-J."/>
            <person name="Ramirez L."/>
            <person name="Alfaro M."/>
            <person name="Sun H."/>
            <person name="Tritt A."/>
            <person name="Yoshinaga Y."/>
            <person name="Zwiers L.-H."/>
            <person name="Turgeon B."/>
            <person name="Goodwin S."/>
            <person name="Spatafora J."/>
            <person name="Crous P."/>
            <person name="Grigoriev I."/>
        </authorList>
    </citation>
    <scope>NUCLEOTIDE SEQUENCE</scope>
    <source>
        <strain evidence="1">CBS 207.26</strain>
    </source>
</reference>
<sequence length="75" mass="8511">MPACREIHGLIYGRYRILRPCSTRLIICISACTRRLVSGYGPRKGPHVLFLLCGFALRLRRARINAVRTSLQVIS</sequence>
<gene>
    <name evidence="1" type="ORF">K469DRAFT_764221</name>
</gene>
<accession>A0A6A6EDC7</accession>
<evidence type="ECO:0000313" key="2">
    <source>
        <dbReference type="Proteomes" id="UP000800200"/>
    </source>
</evidence>
<evidence type="ECO:0000313" key="1">
    <source>
        <dbReference type="EMBL" id="KAF2189223.1"/>
    </source>
</evidence>